<keyword evidence="2" id="KW-0805">Transcription regulation</keyword>
<evidence type="ECO:0000259" key="6">
    <source>
        <dbReference type="PROSITE" id="PS50066"/>
    </source>
</evidence>
<gene>
    <name evidence="7" type="ORF">CCAM_LOCUS39529</name>
</gene>
<dbReference type="InterPro" id="IPR036879">
    <property type="entry name" value="TF_MADSbox_sf"/>
</dbReference>
<evidence type="ECO:0000256" key="5">
    <source>
        <dbReference type="ARBA" id="ARBA00023242"/>
    </source>
</evidence>
<keyword evidence="8" id="KW-1185">Reference proteome</keyword>
<evidence type="ECO:0000256" key="1">
    <source>
        <dbReference type="ARBA" id="ARBA00004123"/>
    </source>
</evidence>
<dbReference type="PRINTS" id="PR00404">
    <property type="entry name" value="MADSDOMAIN"/>
</dbReference>
<evidence type="ECO:0000256" key="3">
    <source>
        <dbReference type="ARBA" id="ARBA00023125"/>
    </source>
</evidence>
<comment type="subcellular location">
    <subcellularLocation>
        <location evidence="1">Nucleus</location>
    </subcellularLocation>
</comment>
<dbReference type="GO" id="GO:0005634">
    <property type="term" value="C:nucleus"/>
    <property type="evidence" value="ECO:0007669"/>
    <property type="project" value="UniProtKB-SubCell"/>
</dbReference>
<dbReference type="GO" id="GO:0000981">
    <property type="term" value="F:DNA-binding transcription factor activity, RNA polymerase II-specific"/>
    <property type="evidence" value="ECO:0007669"/>
    <property type="project" value="TreeGrafter"/>
</dbReference>
<accession>A0A484N9L7</accession>
<dbReference type="EMBL" id="OOIL02006555">
    <property type="protein sequence ID" value="VFQ97753.1"/>
    <property type="molecule type" value="Genomic_DNA"/>
</dbReference>
<dbReference type="Pfam" id="PF00319">
    <property type="entry name" value="SRF-TF"/>
    <property type="match status" value="1"/>
</dbReference>
<keyword evidence="3" id="KW-0238">DNA-binding</keyword>
<dbReference type="Proteomes" id="UP000595140">
    <property type="component" value="Unassembled WGS sequence"/>
</dbReference>
<dbReference type="PANTHER" id="PTHR11945">
    <property type="entry name" value="MADS BOX PROTEIN"/>
    <property type="match status" value="1"/>
</dbReference>
<evidence type="ECO:0000313" key="8">
    <source>
        <dbReference type="Proteomes" id="UP000595140"/>
    </source>
</evidence>
<proteinExistence type="predicted"/>
<evidence type="ECO:0000256" key="4">
    <source>
        <dbReference type="ARBA" id="ARBA00023163"/>
    </source>
</evidence>
<dbReference type="SMART" id="SM00432">
    <property type="entry name" value="MADS"/>
    <property type="match status" value="1"/>
</dbReference>
<keyword evidence="5" id="KW-0539">Nucleus</keyword>
<evidence type="ECO:0000313" key="7">
    <source>
        <dbReference type="EMBL" id="VFQ97753.1"/>
    </source>
</evidence>
<feature type="domain" description="MADS-box" evidence="6">
    <location>
        <begin position="5"/>
        <end position="66"/>
    </location>
</feature>
<sequence length="141" mass="15274">MGKGKGKSKIEIKKIQSLPARNVAFSKRKKSLFNKAADLCRLYPGVKIAVVAMSPAGNPHVFGDPAALLPPVESQVSSSGNAGGDEEVECMIRELMCDDFDFSSDAFSGEVPPEMEAGYDSDAEEIRQLLDWGNGEDQFLF</sequence>
<dbReference type="OrthoDB" id="1306075at2759"/>
<dbReference type="GO" id="GO:0046983">
    <property type="term" value="F:protein dimerization activity"/>
    <property type="evidence" value="ECO:0007669"/>
    <property type="project" value="InterPro"/>
</dbReference>
<dbReference type="Gene3D" id="3.40.1810.10">
    <property type="entry name" value="Transcription factor, MADS-box"/>
    <property type="match status" value="1"/>
</dbReference>
<protein>
    <recommendedName>
        <fullName evidence="6">MADS-box domain-containing protein</fullName>
    </recommendedName>
</protein>
<organism evidence="7 8">
    <name type="scientific">Cuscuta campestris</name>
    <dbReference type="NCBI Taxonomy" id="132261"/>
    <lineage>
        <taxon>Eukaryota</taxon>
        <taxon>Viridiplantae</taxon>
        <taxon>Streptophyta</taxon>
        <taxon>Embryophyta</taxon>
        <taxon>Tracheophyta</taxon>
        <taxon>Spermatophyta</taxon>
        <taxon>Magnoliopsida</taxon>
        <taxon>eudicotyledons</taxon>
        <taxon>Gunneridae</taxon>
        <taxon>Pentapetalae</taxon>
        <taxon>asterids</taxon>
        <taxon>lamiids</taxon>
        <taxon>Solanales</taxon>
        <taxon>Convolvulaceae</taxon>
        <taxon>Cuscuteae</taxon>
        <taxon>Cuscuta</taxon>
        <taxon>Cuscuta subgen. Grammica</taxon>
        <taxon>Cuscuta sect. Cleistogrammica</taxon>
    </lineage>
</organism>
<dbReference type="PROSITE" id="PS50066">
    <property type="entry name" value="MADS_BOX_2"/>
    <property type="match status" value="1"/>
</dbReference>
<dbReference type="GO" id="GO:0045893">
    <property type="term" value="P:positive regulation of DNA-templated transcription"/>
    <property type="evidence" value="ECO:0007669"/>
    <property type="project" value="UniProtKB-ARBA"/>
</dbReference>
<reference evidence="7 8" key="1">
    <citation type="submission" date="2018-04" db="EMBL/GenBank/DDBJ databases">
        <authorList>
            <person name="Vogel A."/>
        </authorList>
    </citation>
    <scope>NUCLEOTIDE SEQUENCE [LARGE SCALE GENOMIC DNA]</scope>
</reference>
<dbReference type="SUPFAM" id="SSF55455">
    <property type="entry name" value="SRF-like"/>
    <property type="match status" value="1"/>
</dbReference>
<dbReference type="InterPro" id="IPR002100">
    <property type="entry name" value="TF_MADSbox"/>
</dbReference>
<dbReference type="AlphaFoldDB" id="A0A484N9L7"/>
<keyword evidence="4" id="KW-0804">Transcription</keyword>
<dbReference type="PANTHER" id="PTHR11945:SF534">
    <property type="entry name" value="MYOCYTE-SPECIFIC ENHANCER FACTOR 2"/>
    <property type="match status" value="1"/>
</dbReference>
<name>A0A484N9L7_9ASTE</name>
<dbReference type="GO" id="GO:0000978">
    <property type="term" value="F:RNA polymerase II cis-regulatory region sequence-specific DNA binding"/>
    <property type="evidence" value="ECO:0007669"/>
    <property type="project" value="TreeGrafter"/>
</dbReference>
<evidence type="ECO:0000256" key="2">
    <source>
        <dbReference type="ARBA" id="ARBA00023015"/>
    </source>
</evidence>
<dbReference type="CDD" id="cd00120">
    <property type="entry name" value="MADS"/>
    <property type="match status" value="1"/>
</dbReference>